<sequence>MRSMKKSCRIDITVKKKKHNKLLNDIFLACFWSINVKLETSKKWQQMKFRSPVSEICA</sequence>
<accession>A0A2P2QPT7</accession>
<proteinExistence type="predicted"/>
<reference evidence="1" key="1">
    <citation type="submission" date="2018-02" db="EMBL/GenBank/DDBJ databases">
        <title>Rhizophora mucronata_Transcriptome.</title>
        <authorList>
            <person name="Meera S.P."/>
            <person name="Sreeshan A."/>
            <person name="Augustine A."/>
        </authorList>
    </citation>
    <scope>NUCLEOTIDE SEQUENCE</scope>
    <source>
        <tissue evidence="1">Leaf</tissue>
    </source>
</reference>
<dbReference type="AlphaFoldDB" id="A0A2P2QPT7"/>
<evidence type="ECO:0000313" key="1">
    <source>
        <dbReference type="EMBL" id="MBX68957.1"/>
    </source>
</evidence>
<name>A0A2P2QPT7_RHIMU</name>
<protein>
    <submittedName>
        <fullName evidence="1">Uncharacterized protein</fullName>
    </submittedName>
</protein>
<organism evidence="1">
    <name type="scientific">Rhizophora mucronata</name>
    <name type="common">Asiatic mangrove</name>
    <dbReference type="NCBI Taxonomy" id="61149"/>
    <lineage>
        <taxon>Eukaryota</taxon>
        <taxon>Viridiplantae</taxon>
        <taxon>Streptophyta</taxon>
        <taxon>Embryophyta</taxon>
        <taxon>Tracheophyta</taxon>
        <taxon>Spermatophyta</taxon>
        <taxon>Magnoliopsida</taxon>
        <taxon>eudicotyledons</taxon>
        <taxon>Gunneridae</taxon>
        <taxon>Pentapetalae</taxon>
        <taxon>rosids</taxon>
        <taxon>fabids</taxon>
        <taxon>Malpighiales</taxon>
        <taxon>Rhizophoraceae</taxon>
        <taxon>Rhizophora</taxon>
    </lineage>
</organism>
<dbReference type="EMBL" id="GGEC01088473">
    <property type="protein sequence ID" value="MBX68957.1"/>
    <property type="molecule type" value="Transcribed_RNA"/>
</dbReference>